<dbReference type="Proteomes" id="UP001060215">
    <property type="component" value="Chromosome 3"/>
</dbReference>
<comment type="caution">
    <text evidence="1">The sequence shown here is derived from an EMBL/GenBank/DDBJ whole genome shotgun (WGS) entry which is preliminary data.</text>
</comment>
<organism evidence="1 2">
    <name type="scientific">Camellia lanceoleosa</name>
    <dbReference type="NCBI Taxonomy" id="1840588"/>
    <lineage>
        <taxon>Eukaryota</taxon>
        <taxon>Viridiplantae</taxon>
        <taxon>Streptophyta</taxon>
        <taxon>Embryophyta</taxon>
        <taxon>Tracheophyta</taxon>
        <taxon>Spermatophyta</taxon>
        <taxon>Magnoliopsida</taxon>
        <taxon>eudicotyledons</taxon>
        <taxon>Gunneridae</taxon>
        <taxon>Pentapetalae</taxon>
        <taxon>asterids</taxon>
        <taxon>Ericales</taxon>
        <taxon>Theaceae</taxon>
        <taxon>Camellia</taxon>
    </lineage>
</organism>
<evidence type="ECO:0000313" key="2">
    <source>
        <dbReference type="Proteomes" id="UP001060215"/>
    </source>
</evidence>
<accession>A0ACC0IKA1</accession>
<gene>
    <name evidence="1" type="ORF">LOK49_LG02G03865</name>
</gene>
<reference evidence="1 2" key="1">
    <citation type="journal article" date="2022" name="Plant J.">
        <title>Chromosome-level genome of Camellia lanceoleosa provides a valuable resource for understanding genome evolution and self-incompatibility.</title>
        <authorList>
            <person name="Gong W."/>
            <person name="Xiao S."/>
            <person name="Wang L."/>
            <person name="Liao Z."/>
            <person name="Chang Y."/>
            <person name="Mo W."/>
            <person name="Hu G."/>
            <person name="Li W."/>
            <person name="Zhao G."/>
            <person name="Zhu H."/>
            <person name="Hu X."/>
            <person name="Ji K."/>
            <person name="Xiang X."/>
            <person name="Song Q."/>
            <person name="Yuan D."/>
            <person name="Jin S."/>
            <person name="Zhang L."/>
        </authorList>
    </citation>
    <scope>NUCLEOTIDE SEQUENCE [LARGE SCALE GENOMIC DNA]</scope>
    <source>
        <strain evidence="1">SQ_2022a</strain>
    </source>
</reference>
<protein>
    <submittedName>
        <fullName evidence="1">Amidase</fullName>
    </submittedName>
</protein>
<name>A0ACC0IKA1_9ERIC</name>
<dbReference type="EMBL" id="CM045760">
    <property type="protein sequence ID" value="KAI8025807.1"/>
    <property type="molecule type" value="Genomic_DNA"/>
</dbReference>
<keyword evidence="2" id="KW-1185">Reference proteome</keyword>
<evidence type="ECO:0000313" key="1">
    <source>
        <dbReference type="EMBL" id="KAI8025807.1"/>
    </source>
</evidence>
<sequence length="113" mass="12615">MQGCREAEEGRCGDIGKASLSEWCRIRSINGVPNGGVLDLDKEWPICRTVEDVVYVLDVIAGFDPRDDEATREGFKFIPEGGYKQFLKNEGLKGKRLGVVRSPFVDKLHDSMP</sequence>
<proteinExistence type="predicted"/>